<keyword evidence="3" id="KW-1185">Reference proteome</keyword>
<evidence type="ECO:0000313" key="3">
    <source>
        <dbReference type="Proteomes" id="UP000050786"/>
    </source>
</evidence>
<proteinExistence type="predicted"/>
<sequence length="158" mass="17394">MDQDDGSSRNEFGNPGSIDDMVAMYLEALEGVLGSLRDYSEKGARVEPDVMFLLAQAQARWLSSALRYWQQIATIVSTQGTDAIEATIPSADGPSVEARQLIVLDKARAVLREISDLSLSEAKLLQRDLMEIEAELRKSVGPEGDDREGPHRYAKSKP</sequence>
<organism evidence="2 3">
    <name type="scientific">Ruegeria atlantica</name>
    <dbReference type="NCBI Taxonomy" id="81569"/>
    <lineage>
        <taxon>Bacteria</taxon>
        <taxon>Pseudomonadati</taxon>
        <taxon>Pseudomonadota</taxon>
        <taxon>Alphaproteobacteria</taxon>
        <taxon>Rhodobacterales</taxon>
        <taxon>Roseobacteraceae</taxon>
        <taxon>Ruegeria</taxon>
    </lineage>
</organism>
<evidence type="ECO:0000256" key="1">
    <source>
        <dbReference type="SAM" id="MobiDB-lite"/>
    </source>
</evidence>
<name>A0A0P1E4F5_9RHOB</name>
<feature type="region of interest" description="Disordered" evidence="1">
    <location>
        <begin position="136"/>
        <end position="158"/>
    </location>
</feature>
<evidence type="ECO:0000313" key="2">
    <source>
        <dbReference type="EMBL" id="CUH43371.1"/>
    </source>
</evidence>
<evidence type="ECO:0008006" key="4">
    <source>
        <dbReference type="Google" id="ProtNLM"/>
    </source>
</evidence>
<protein>
    <recommendedName>
        <fullName evidence="4">Poly(3-hydroxyalkanoate) polymerase subunit PhaE</fullName>
    </recommendedName>
</protein>
<reference evidence="3" key="1">
    <citation type="submission" date="2015-09" db="EMBL/GenBank/DDBJ databases">
        <authorList>
            <person name="Rodrigo-Torres L."/>
            <person name="Arahal D.R."/>
        </authorList>
    </citation>
    <scope>NUCLEOTIDE SEQUENCE [LARGE SCALE GENOMIC DNA]</scope>
    <source>
        <strain evidence="3">CECT 4293</strain>
    </source>
</reference>
<dbReference type="RefSeq" id="WP_058273394.1">
    <property type="nucleotide sequence ID" value="NZ_CANLZK010000015.1"/>
</dbReference>
<dbReference type="AlphaFoldDB" id="A0A0P1E4F5"/>
<gene>
    <name evidence="2" type="ORF">RUM4293_02265</name>
</gene>
<dbReference type="EMBL" id="CYPS01000036">
    <property type="protein sequence ID" value="CUH43371.1"/>
    <property type="molecule type" value="Genomic_DNA"/>
</dbReference>
<dbReference type="Proteomes" id="UP000050786">
    <property type="component" value="Unassembled WGS sequence"/>
</dbReference>
<accession>A0A0P1E4F5</accession>